<feature type="domain" description="Chitin-binding type-2" evidence="7">
    <location>
        <begin position="101"/>
        <end position="159"/>
    </location>
</feature>
<evidence type="ECO:0000256" key="1">
    <source>
        <dbReference type="ARBA" id="ARBA00022669"/>
    </source>
</evidence>
<keyword evidence="8" id="KW-1185">Reference proteome</keyword>
<evidence type="ECO:0000256" key="2">
    <source>
        <dbReference type="ARBA" id="ARBA00022729"/>
    </source>
</evidence>
<keyword evidence="4" id="KW-1015">Disulfide bond</keyword>
<dbReference type="KEGG" id="dqu:106742015"/>
<dbReference type="InterPro" id="IPR051940">
    <property type="entry name" value="Chitin_bind-dev_reg"/>
</dbReference>
<evidence type="ECO:0000256" key="5">
    <source>
        <dbReference type="ARBA" id="ARBA00023180"/>
    </source>
</evidence>
<sequence length="481" mass="54100">MKENYLVLIALVTASGMFALANAVDVEIPAQCPEQHAENTMIRLKHESECSKYYECLQGKKILKVCPYRNEYNDRLHFNPALQACAWPDLTICEDANANQPRVCPGDLKRCIGIPDEKYCDRYYLCDHDRQEVRRCAEGLHFNPATQMCDYPKNAGCEISCVWTCCPPKGSKVKVRLPHECSCSQYYECKDGEYVSESCPKGEHFDNRLKRCRPADEAGCIVRPMMPPSEALVKCPENNAGGAVKLSHELDCGKYYECVAGEMILRSCSDGCSFNPLLGACDFPKHIPCNVSRCCSPRAFVVQPATPKPSDENNRRIVDVLPLEKDPDCPAEGTVKIPYPTNCTNYYLCENGWKTIHECLWGLYFNPIISECDWPHNEIVCNPHPKDLALLRTGVSVSEDDPDKVVCYGECPFPDPMDRTIHLPANDCTKFCKCSNGVPYPKKCPKGLRFNRKEQVCDWPWAVKCEDDLAENTVANLAGNS</sequence>
<dbReference type="InterPro" id="IPR002557">
    <property type="entry name" value="Chitin-bd_dom"/>
</dbReference>
<dbReference type="SUPFAM" id="SSF57625">
    <property type="entry name" value="Invertebrate chitin-binding proteins"/>
    <property type="match status" value="6"/>
</dbReference>
<feature type="chain" id="PRO_5027774101" evidence="6">
    <location>
        <begin position="24"/>
        <end position="481"/>
    </location>
</feature>
<dbReference type="PROSITE" id="PS50940">
    <property type="entry name" value="CHIT_BIND_II"/>
    <property type="match status" value="6"/>
</dbReference>
<accession>A0A6P3WWR3</accession>
<evidence type="ECO:0000259" key="7">
    <source>
        <dbReference type="PROSITE" id="PS50940"/>
    </source>
</evidence>
<evidence type="ECO:0000256" key="6">
    <source>
        <dbReference type="SAM" id="SignalP"/>
    </source>
</evidence>
<keyword evidence="3" id="KW-0677">Repeat</keyword>
<dbReference type="AlphaFoldDB" id="A0A6P3WWR3"/>
<dbReference type="RefSeq" id="XP_014470059.1">
    <property type="nucleotide sequence ID" value="XM_014614573.1"/>
</dbReference>
<evidence type="ECO:0000313" key="8">
    <source>
        <dbReference type="Proteomes" id="UP000515204"/>
    </source>
</evidence>
<keyword evidence="2 6" id="KW-0732">Signal</keyword>
<gene>
    <name evidence="9" type="primary">LOC106742015</name>
</gene>
<feature type="domain" description="Chitin-binding type-2" evidence="7">
    <location>
        <begin position="163"/>
        <end position="222"/>
    </location>
</feature>
<dbReference type="Proteomes" id="UP000515204">
    <property type="component" value="Unplaced"/>
</dbReference>
<dbReference type="PANTHER" id="PTHR23301">
    <property type="entry name" value="CHITIN BINDING PERITROPHIN-A"/>
    <property type="match status" value="1"/>
</dbReference>
<dbReference type="OrthoDB" id="6020543at2759"/>
<name>A0A6P3WWR3_DINQU</name>
<dbReference type="Gene3D" id="2.170.140.10">
    <property type="entry name" value="Chitin binding domain"/>
    <property type="match status" value="6"/>
</dbReference>
<dbReference type="GO" id="GO:0008061">
    <property type="term" value="F:chitin binding"/>
    <property type="evidence" value="ECO:0007669"/>
    <property type="project" value="UniProtKB-KW"/>
</dbReference>
<proteinExistence type="predicted"/>
<keyword evidence="5" id="KW-0325">Glycoprotein</keyword>
<evidence type="ECO:0000256" key="3">
    <source>
        <dbReference type="ARBA" id="ARBA00022737"/>
    </source>
</evidence>
<feature type="domain" description="Chitin-binding type-2" evidence="7">
    <location>
        <begin position="408"/>
        <end position="467"/>
    </location>
</feature>
<evidence type="ECO:0000256" key="4">
    <source>
        <dbReference type="ARBA" id="ARBA00023157"/>
    </source>
</evidence>
<dbReference type="SMART" id="SM00494">
    <property type="entry name" value="ChtBD2"/>
    <property type="match status" value="6"/>
</dbReference>
<feature type="domain" description="Chitin-binding type-2" evidence="7">
    <location>
        <begin position="326"/>
        <end position="383"/>
    </location>
</feature>
<reference evidence="9" key="1">
    <citation type="submission" date="2025-08" db="UniProtKB">
        <authorList>
            <consortium name="RefSeq"/>
        </authorList>
    </citation>
    <scope>IDENTIFICATION</scope>
</reference>
<keyword evidence="1" id="KW-0147">Chitin-binding</keyword>
<dbReference type="PANTHER" id="PTHR23301:SF0">
    <property type="entry name" value="CHITIN-BINDING TYPE-2 DOMAIN-CONTAINING PROTEIN-RELATED"/>
    <property type="match status" value="1"/>
</dbReference>
<feature type="domain" description="Chitin-binding type-2" evidence="7">
    <location>
        <begin position="29"/>
        <end position="95"/>
    </location>
</feature>
<dbReference type="GO" id="GO:0005576">
    <property type="term" value="C:extracellular region"/>
    <property type="evidence" value="ECO:0007669"/>
    <property type="project" value="InterPro"/>
</dbReference>
<dbReference type="Pfam" id="PF01607">
    <property type="entry name" value="CBM_14"/>
    <property type="match status" value="6"/>
</dbReference>
<feature type="signal peptide" evidence="6">
    <location>
        <begin position="1"/>
        <end position="23"/>
    </location>
</feature>
<organism evidence="8 9">
    <name type="scientific">Dinoponera quadriceps</name>
    <name type="common">South American ant</name>
    <dbReference type="NCBI Taxonomy" id="609295"/>
    <lineage>
        <taxon>Eukaryota</taxon>
        <taxon>Metazoa</taxon>
        <taxon>Ecdysozoa</taxon>
        <taxon>Arthropoda</taxon>
        <taxon>Hexapoda</taxon>
        <taxon>Insecta</taxon>
        <taxon>Pterygota</taxon>
        <taxon>Neoptera</taxon>
        <taxon>Endopterygota</taxon>
        <taxon>Hymenoptera</taxon>
        <taxon>Apocrita</taxon>
        <taxon>Aculeata</taxon>
        <taxon>Formicoidea</taxon>
        <taxon>Formicidae</taxon>
        <taxon>Ponerinae</taxon>
        <taxon>Ponerini</taxon>
        <taxon>Dinoponera</taxon>
    </lineage>
</organism>
<feature type="domain" description="Chitin-binding type-2" evidence="7">
    <location>
        <begin position="232"/>
        <end position="291"/>
    </location>
</feature>
<protein>
    <submittedName>
        <fullName evidence="9">Peritrophin-48-like isoform X1</fullName>
    </submittedName>
</protein>
<dbReference type="InterPro" id="IPR036508">
    <property type="entry name" value="Chitin-bd_dom_sf"/>
</dbReference>
<evidence type="ECO:0000313" key="9">
    <source>
        <dbReference type="RefSeq" id="XP_014470059.1"/>
    </source>
</evidence>
<dbReference type="GeneID" id="106742015"/>